<proteinExistence type="predicted"/>
<reference evidence="1 2" key="1">
    <citation type="journal article" date="2016" name="Mol. Biol. Evol.">
        <title>Comparative Genomics of Early-Diverging Mushroom-Forming Fungi Provides Insights into the Origins of Lignocellulose Decay Capabilities.</title>
        <authorList>
            <person name="Nagy L.G."/>
            <person name="Riley R."/>
            <person name="Tritt A."/>
            <person name="Adam C."/>
            <person name="Daum C."/>
            <person name="Floudas D."/>
            <person name="Sun H."/>
            <person name="Yadav J.S."/>
            <person name="Pangilinan J."/>
            <person name="Larsson K.H."/>
            <person name="Matsuura K."/>
            <person name="Barry K."/>
            <person name="Labutti K."/>
            <person name="Kuo R."/>
            <person name="Ohm R.A."/>
            <person name="Bhattacharya S.S."/>
            <person name="Shirouzu T."/>
            <person name="Yoshinaga Y."/>
            <person name="Martin F.M."/>
            <person name="Grigoriev I.V."/>
            <person name="Hibbett D.S."/>
        </authorList>
    </citation>
    <scope>NUCLEOTIDE SEQUENCE [LARGE SCALE GENOMIC DNA]</scope>
    <source>
        <strain evidence="1 2">CBS 109695</strain>
    </source>
</reference>
<accession>A0A166SLN8</accession>
<dbReference type="Proteomes" id="UP000076532">
    <property type="component" value="Unassembled WGS sequence"/>
</dbReference>
<keyword evidence="2" id="KW-1185">Reference proteome</keyword>
<gene>
    <name evidence="1" type="ORF">FIBSPDRAFT_851541</name>
</gene>
<protein>
    <submittedName>
        <fullName evidence="1">Uncharacterized protein</fullName>
    </submittedName>
</protein>
<sequence length="117" mass="12904">MGRNPLERRAAVDAEDTNKDALDGQYNKIIADIGEKIEQIKDTNKLKQIRDTDKLKQINNTDNLLVDLLALASDGASMMMALAVLGRASAKRLLGQARTATKNRSFRGLIHTASRQI</sequence>
<evidence type="ECO:0000313" key="2">
    <source>
        <dbReference type="Proteomes" id="UP000076532"/>
    </source>
</evidence>
<dbReference type="EMBL" id="KV417498">
    <property type="protein sequence ID" value="KZP29596.1"/>
    <property type="molecule type" value="Genomic_DNA"/>
</dbReference>
<dbReference type="AlphaFoldDB" id="A0A166SLN8"/>
<name>A0A166SLN8_9AGAM</name>
<evidence type="ECO:0000313" key="1">
    <source>
        <dbReference type="EMBL" id="KZP29596.1"/>
    </source>
</evidence>
<organism evidence="1 2">
    <name type="scientific">Athelia psychrophila</name>
    <dbReference type="NCBI Taxonomy" id="1759441"/>
    <lineage>
        <taxon>Eukaryota</taxon>
        <taxon>Fungi</taxon>
        <taxon>Dikarya</taxon>
        <taxon>Basidiomycota</taxon>
        <taxon>Agaricomycotina</taxon>
        <taxon>Agaricomycetes</taxon>
        <taxon>Agaricomycetidae</taxon>
        <taxon>Atheliales</taxon>
        <taxon>Atheliaceae</taxon>
        <taxon>Athelia</taxon>
    </lineage>
</organism>